<feature type="region of interest" description="Disordered" evidence="1">
    <location>
        <begin position="148"/>
        <end position="216"/>
    </location>
</feature>
<dbReference type="AlphaFoldDB" id="A0AAN6XJM4"/>
<dbReference type="Proteomes" id="UP001303160">
    <property type="component" value="Unassembled WGS sequence"/>
</dbReference>
<keyword evidence="3" id="KW-1185">Reference proteome</keyword>
<dbReference type="GO" id="GO:0030674">
    <property type="term" value="F:protein-macromolecule adaptor activity"/>
    <property type="evidence" value="ECO:0007669"/>
    <property type="project" value="TreeGrafter"/>
</dbReference>
<accession>A0AAN6XJM4</accession>
<sequence>MSADSTPITPSAFAAALPPLSLPSLHLKVLELRNSIAHLDYSNEQLHPFATASPPDDVCVEAIAENNIVIERMQERIRLVREEVESRGFSWTEFQSKEELEALDKQEPGVVVNGEEPAQNGERQRHSAWTDGTFQTGRVVGGEVVMDQVAGGRGGGHQQQQRGEGEGEGGVQGQQQQTQTQQQGGSIGDEELRRRMEERLRDMGVGGDDEEGGMHL</sequence>
<gene>
    <name evidence="2" type="ORF">QBC40DRAFT_277625</name>
</gene>
<dbReference type="EMBL" id="MU863903">
    <property type="protein sequence ID" value="KAK4201829.1"/>
    <property type="molecule type" value="Genomic_DNA"/>
</dbReference>
<evidence type="ECO:0000313" key="2">
    <source>
        <dbReference type="EMBL" id="KAK4201829.1"/>
    </source>
</evidence>
<proteinExistence type="predicted"/>
<evidence type="ECO:0000256" key="1">
    <source>
        <dbReference type="SAM" id="MobiDB-lite"/>
    </source>
</evidence>
<feature type="region of interest" description="Disordered" evidence="1">
    <location>
        <begin position="105"/>
        <end position="132"/>
    </location>
</feature>
<reference evidence="2" key="1">
    <citation type="journal article" date="2023" name="Mol. Phylogenet. Evol.">
        <title>Genome-scale phylogeny and comparative genomics of the fungal order Sordariales.</title>
        <authorList>
            <person name="Hensen N."/>
            <person name="Bonometti L."/>
            <person name="Westerberg I."/>
            <person name="Brannstrom I.O."/>
            <person name="Guillou S."/>
            <person name="Cros-Aarteil S."/>
            <person name="Calhoun S."/>
            <person name="Haridas S."/>
            <person name="Kuo A."/>
            <person name="Mondo S."/>
            <person name="Pangilinan J."/>
            <person name="Riley R."/>
            <person name="LaButti K."/>
            <person name="Andreopoulos B."/>
            <person name="Lipzen A."/>
            <person name="Chen C."/>
            <person name="Yan M."/>
            <person name="Daum C."/>
            <person name="Ng V."/>
            <person name="Clum A."/>
            <person name="Steindorff A."/>
            <person name="Ohm R.A."/>
            <person name="Martin F."/>
            <person name="Silar P."/>
            <person name="Natvig D.O."/>
            <person name="Lalanne C."/>
            <person name="Gautier V."/>
            <person name="Ament-Velasquez S.L."/>
            <person name="Kruys A."/>
            <person name="Hutchinson M.I."/>
            <person name="Powell A.J."/>
            <person name="Barry K."/>
            <person name="Miller A.N."/>
            <person name="Grigoriev I.V."/>
            <person name="Debuchy R."/>
            <person name="Gladieux P."/>
            <person name="Hiltunen Thoren M."/>
            <person name="Johannesson H."/>
        </authorList>
    </citation>
    <scope>NUCLEOTIDE SEQUENCE</scope>
    <source>
        <strain evidence="2">CBS 315.58</strain>
    </source>
</reference>
<feature type="compositionally biased region" description="Acidic residues" evidence="1">
    <location>
        <begin position="207"/>
        <end position="216"/>
    </location>
</feature>
<dbReference type="InterPro" id="IPR038966">
    <property type="entry name" value="TMA17"/>
</dbReference>
<dbReference type="GO" id="GO:0070682">
    <property type="term" value="P:proteasome regulatory particle assembly"/>
    <property type="evidence" value="ECO:0007669"/>
    <property type="project" value="InterPro"/>
</dbReference>
<name>A0AAN6XJM4_9PEZI</name>
<protein>
    <submittedName>
        <fullName evidence="2">Uncharacterized protein</fullName>
    </submittedName>
</protein>
<dbReference type="PANTHER" id="PTHR40422:SF1">
    <property type="entry name" value="TRANSLATION MACHINERY-ASSOCIATED PROTEIN 17"/>
    <property type="match status" value="1"/>
</dbReference>
<comment type="caution">
    <text evidence="2">The sequence shown here is derived from an EMBL/GenBank/DDBJ whole genome shotgun (WGS) entry which is preliminary data.</text>
</comment>
<feature type="compositionally biased region" description="Basic and acidic residues" evidence="1">
    <location>
        <begin position="190"/>
        <end position="202"/>
    </location>
</feature>
<dbReference type="PANTHER" id="PTHR40422">
    <property type="entry name" value="TRANSLATION MACHINERY-ASSOCIATED PROTEIN 17"/>
    <property type="match status" value="1"/>
</dbReference>
<organism evidence="2 3">
    <name type="scientific">Triangularia verruculosa</name>
    <dbReference type="NCBI Taxonomy" id="2587418"/>
    <lineage>
        <taxon>Eukaryota</taxon>
        <taxon>Fungi</taxon>
        <taxon>Dikarya</taxon>
        <taxon>Ascomycota</taxon>
        <taxon>Pezizomycotina</taxon>
        <taxon>Sordariomycetes</taxon>
        <taxon>Sordariomycetidae</taxon>
        <taxon>Sordariales</taxon>
        <taxon>Podosporaceae</taxon>
        <taxon>Triangularia</taxon>
    </lineage>
</organism>
<feature type="compositionally biased region" description="Low complexity" evidence="1">
    <location>
        <begin position="173"/>
        <end position="184"/>
    </location>
</feature>
<reference evidence="2" key="2">
    <citation type="submission" date="2023-05" db="EMBL/GenBank/DDBJ databases">
        <authorList>
            <consortium name="Lawrence Berkeley National Laboratory"/>
            <person name="Steindorff A."/>
            <person name="Hensen N."/>
            <person name="Bonometti L."/>
            <person name="Westerberg I."/>
            <person name="Brannstrom I.O."/>
            <person name="Guillou S."/>
            <person name="Cros-Aarteil S."/>
            <person name="Calhoun S."/>
            <person name="Haridas S."/>
            <person name="Kuo A."/>
            <person name="Mondo S."/>
            <person name="Pangilinan J."/>
            <person name="Riley R."/>
            <person name="Labutti K."/>
            <person name="Andreopoulos B."/>
            <person name="Lipzen A."/>
            <person name="Chen C."/>
            <person name="Yanf M."/>
            <person name="Daum C."/>
            <person name="Ng V."/>
            <person name="Clum A."/>
            <person name="Ohm R."/>
            <person name="Martin F."/>
            <person name="Silar P."/>
            <person name="Natvig D."/>
            <person name="Lalanne C."/>
            <person name="Gautier V."/>
            <person name="Ament-Velasquez S.L."/>
            <person name="Kruys A."/>
            <person name="Hutchinson M.I."/>
            <person name="Powell A.J."/>
            <person name="Barry K."/>
            <person name="Miller A.N."/>
            <person name="Grigoriev I.V."/>
            <person name="Debuchy R."/>
            <person name="Gladieux P."/>
            <person name="Thoren M.H."/>
            <person name="Johannesson H."/>
        </authorList>
    </citation>
    <scope>NUCLEOTIDE SEQUENCE</scope>
    <source>
        <strain evidence="2">CBS 315.58</strain>
    </source>
</reference>
<evidence type="ECO:0000313" key="3">
    <source>
        <dbReference type="Proteomes" id="UP001303160"/>
    </source>
</evidence>